<protein>
    <submittedName>
        <fullName evidence="1">Uncharacterized protein</fullName>
    </submittedName>
</protein>
<evidence type="ECO:0000313" key="2">
    <source>
        <dbReference type="Proteomes" id="UP000265180"/>
    </source>
</evidence>
<evidence type="ECO:0000313" key="1">
    <source>
        <dbReference type="Ensembl" id="ENSORLP00020017002.1"/>
    </source>
</evidence>
<proteinExistence type="predicted"/>
<reference evidence="1" key="4">
    <citation type="submission" date="2025-09" db="UniProtKB">
        <authorList>
            <consortium name="Ensembl"/>
        </authorList>
    </citation>
    <scope>IDENTIFICATION</scope>
    <source>
        <strain evidence="1">HNI</strain>
    </source>
</reference>
<accession>A0A3P9L8T7</accession>
<dbReference type="Proteomes" id="UP000265180">
    <property type="component" value="Chromosome 8"/>
</dbReference>
<organism evidence="1 2">
    <name type="scientific">Oryzias latipes</name>
    <name type="common">Japanese rice fish</name>
    <name type="synonym">Japanese killifish</name>
    <dbReference type="NCBI Taxonomy" id="8090"/>
    <lineage>
        <taxon>Eukaryota</taxon>
        <taxon>Metazoa</taxon>
        <taxon>Chordata</taxon>
        <taxon>Craniata</taxon>
        <taxon>Vertebrata</taxon>
        <taxon>Euteleostomi</taxon>
        <taxon>Actinopterygii</taxon>
        <taxon>Neopterygii</taxon>
        <taxon>Teleostei</taxon>
        <taxon>Neoteleostei</taxon>
        <taxon>Acanthomorphata</taxon>
        <taxon>Ovalentaria</taxon>
        <taxon>Atherinomorphae</taxon>
        <taxon>Beloniformes</taxon>
        <taxon>Adrianichthyidae</taxon>
        <taxon>Oryziinae</taxon>
        <taxon>Oryzias</taxon>
    </lineage>
</organism>
<dbReference type="Ensembl" id="ENSORLT00020034135.1">
    <property type="protein sequence ID" value="ENSORLP00020017002.1"/>
    <property type="gene ID" value="ENSORLG00020018035.1"/>
</dbReference>
<reference evidence="1" key="3">
    <citation type="submission" date="2025-08" db="UniProtKB">
        <authorList>
            <consortium name="Ensembl"/>
        </authorList>
    </citation>
    <scope>IDENTIFICATION</scope>
    <source>
        <strain evidence="1">HNI</strain>
    </source>
</reference>
<dbReference type="AlphaFoldDB" id="A0A3P9L8T7"/>
<sequence length="130" mass="14676">MHLCHPSCITHDTCISVTHHASPMTHSTVTYKLEHVPVKDVVVGEALTVEKVPEELPQVRVVWFIVKAQRAAEVQVGGKLGFRGRKTEVRSLRTSLPSMPCCCHKRQNQAVGSRSHLQLCERMKIIEMHF</sequence>
<reference key="1">
    <citation type="journal article" date="2007" name="Nature">
        <title>The medaka draft genome and insights into vertebrate genome evolution.</title>
        <authorList>
            <person name="Kasahara M."/>
            <person name="Naruse K."/>
            <person name="Sasaki S."/>
            <person name="Nakatani Y."/>
            <person name="Qu W."/>
            <person name="Ahsan B."/>
            <person name="Yamada T."/>
            <person name="Nagayasu Y."/>
            <person name="Doi K."/>
            <person name="Kasai Y."/>
            <person name="Jindo T."/>
            <person name="Kobayashi D."/>
            <person name="Shimada A."/>
            <person name="Toyoda A."/>
            <person name="Kuroki Y."/>
            <person name="Fujiyama A."/>
            <person name="Sasaki T."/>
            <person name="Shimizu A."/>
            <person name="Asakawa S."/>
            <person name="Shimizu N."/>
            <person name="Hashimoto S."/>
            <person name="Yang J."/>
            <person name="Lee Y."/>
            <person name="Matsushima K."/>
            <person name="Sugano S."/>
            <person name="Sakaizumi M."/>
            <person name="Narita T."/>
            <person name="Ohishi K."/>
            <person name="Haga S."/>
            <person name="Ohta F."/>
            <person name="Nomoto H."/>
            <person name="Nogata K."/>
            <person name="Morishita T."/>
            <person name="Endo T."/>
            <person name="Shin-I T."/>
            <person name="Takeda H."/>
            <person name="Morishita S."/>
            <person name="Kohara Y."/>
        </authorList>
    </citation>
    <scope>NUCLEOTIDE SEQUENCE [LARGE SCALE GENOMIC DNA]</scope>
    <source>
        <strain>Hd-rR</strain>
    </source>
</reference>
<reference evidence="1 2" key="2">
    <citation type="submission" date="2017-04" db="EMBL/GenBank/DDBJ databases">
        <title>CpG methylation of centromeres and impact of large insertions on vertebrate speciation.</title>
        <authorList>
            <person name="Ichikawa K."/>
            <person name="Yoshimura J."/>
            <person name="Morishita S."/>
        </authorList>
    </citation>
    <scope>NUCLEOTIDE SEQUENCE</scope>
    <source>
        <strain evidence="1 2">HNI</strain>
    </source>
</reference>
<name>A0A3P9L8T7_ORYLA</name>